<dbReference type="SMART" id="SM00530">
    <property type="entry name" value="HTH_XRE"/>
    <property type="match status" value="1"/>
</dbReference>
<reference evidence="2 3" key="1">
    <citation type="submission" date="2011-08" db="EMBL/GenBank/DDBJ databases">
        <authorList>
            <person name="Weinstock G."/>
            <person name="Sodergren E."/>
            <person name="Clifton S."/>
            <person name="Fulton L."/>
            <person name="Fulton B."/>
            <person name="Courtney L."/>
            <person name="Fronick C."/>
            <person name="Harrison M."/>
            <person name="Strong C."/>
            <person name="Farmer C."/>
            <person name="Delahaunty K."/>
            <person name="Markovic C."/>
            <person name="Hall O."/>
            <person name="Minx P."/>
            <person name="Tomlinson C."/>
            <person name="Mitreva M."/>
            <person name="Hou S."/>
            <person name="Chen J."/>
            <person name="Wollam A."/>
            <person name="Pepin K.H."/>
            <person name="Johnson M."/>
            <person name="Bhonagiri V."/>
            <person name="Zhang X."/>
            <person name="Suruliraj S."/>
            <person name="Warren W."/>
            <person name="Chinwalla A."/>
            <person name="Mardis E.R."/>
            <person name="Wilson R.K."/>
        </authorList>
    </citation>
    <scope>NUCLEOTIDE SEQUENCE [LARGE SCALE GENOMIC DNA]</scope>
    <source>
        <strain evidence="2 3">ATCC 33091</strain>
    </source>
</reference>
<evidence type="ECO:0000259" key="1">
    <source>
        <dbReference type="PROSITE" id="PS50943"/>
    </source>
</evidence>
<accession>A0AB72ZCY1</accession>
<dbReference type="InterPro" id="IPR010982">
    <property type="entry name" value="Lambda_DNA-bd_dom_sf"/>
</dbReference>
<keyword evidence="3" id="KW-1185">Reference proteome</keyword>
<protein>
    <submittedName>
        <fullName evidence="2">DNA-binding helix-turn-helix protein</fullName>
    </submittedName>
</protein>
<dbReference type="SUPFAM" id="SSF47413">
    <property type="entry name" value="lambda repressor-like DNA-binding domains"/>
    <property type="match status" value="1"/>
</dbReference>
<organism evidence="2 3">
    <name type="scientific">Listeria innocua ATCC 33091</name>
    <dbReference type="NCBI Taxonomy" id="1002366"/>
    <lineage>
        <taxon>Bacteria</taxon>
        <taxon>Bacillati</taxon>
        <taxon>Bacillota</taxon>
        <taxon>Bacilli</taxon>
        <taxon>Bacillales</taxon>
        <taxon>Listeriaceae</taxon>
        <taxon>Listeria</taxon>
    </lineage>
</organism>
<name>A0AB72ZCY1_LISIO</name>
<dbReference type="InterPro" id="IPR011990">
    <property type="entry name" value="TPR-like_helical_dom_sf"/>
</dbReference>
<comment type="caution">
    <text evidence="2">The sequence shown here is derived from an EMBL/GenBank/DDBJ whole genome shotgun (WGS) entry which is preliminary data.</text>
</comment>
<dbReference type="CDD" id="cd00093">
    <property type="entry name" value="HTH_XRE"/>
    <property type="match status" value="1"/>
</dbReference>
<dbReference type="Proteomes" id="UP000003597">
    <property type="component" value="Unassembled WGS sequence"/>
</dbReference>
<proteinExistence type="predicted"/>
<sequence>MDLIGLRIRNIRKIKQLTLKEAAKGIISVPYLANIENGVKVASFETLMHIAKRLEIPEEALLIGNEDLNKELLQELKQIFELLVFSNTKEVEARLDKIAASVDLLCESPVIELSFYWLQAGFYYKTWEFSKAREIERKYLNSNEKRVVESFPPDLLSYYYYGQAVKHSHATCDYQLAVEYWEKSIDLTDKAAFQVVFQVGLCINYICLNNYEPALKHIECAWNLIKRFPSKDQERITAILYLYGYINFQIGFMTEAKRKFEEVLVFFNMYPEAKTMYYFLVRFKLAEIERVEGNHELFDEKIVCLYEELMAHEASEIGFNNNDYLVITELMVIFAEQGSVLEASNLLAIINKVTEQVMEINFFVTYTETLLLYHQNKQSSYEKKMLDLLKKIDESNDPALIERVKKHASKHFADSTKYKMAYNILA</sequence>
<gene>
    <name evidence="2" type="ORF">HMPREF0557_00543</name>
</gene>
<dbReference type="PROSITE" id="PS50943">
    <property type="entry name" value="HTH_CROC1"/>
    <property type="match status" value="1"/>
</dbReference>
<evidence type="ECO:0000313" key="2">
    <source>
        <dbReference type="EMBL" id="EHN62573.1"/>
    </source>
</evidence>
<evidence type="ECO:0000313" key="3">
    <source>
        <dbReference type="Proteomes" id="UP000003597"/>
    </source>
</evidence>
<keyword evidence="2" id="KW-0238">DNA-binding</keyword>
<dbReference type="InterPro" id="IPR001387">
    <property type="entry name" value="Cro/C1-type_HTH"/>
</dbReference>
<dbReference type="Gene3D" id="1.10.260.40">
    <property type="entry name" value="lambda repressor-like DNA-binding domains"/>
    <property type="match status" value="1"/>
</dbReference>
<dbReference type="EMBL" id="AGCN01000013">
    <property type="protein sequence ID" value="EHN62573.1"/>
    <property type="molecule type" value="Genomic_DNA"/>
</dbReference>
<dbReference type="GO" id="GO:0003677">
    <property type="term" value="F:DNA binding"/>
    <property type="evidence" value="ECO:0007669"/>
    <property type="project" value="UniProtKB-KW"/>
</dbReference>
<dbReference type="Pfam" id="PF12844">
    <property type="entry name" value="HTH_19"/>
    <property type="match status" value="1"/>
</dbReference>
<dbReference type="AlphaFoldDB" id="A0AB72ZCY1"/>
<feature type="domain" description="HTH cro/C1-type" evidence="1">
    <location>
        <begin position="8"/>
        <end position="61"/>
    </location>
</feature>
<dbReference type="RefSeq" id="WP_003769649.1">
    <property type="nucleotide sequence ID" value="NZ_JH556646.1"/>
</dbReference>
<dbReference type="Gene3D" id="1.25.40.10">
    <property type="entry name" value="Tetratricopeptide repeat domain"/>
    <property type="match status" value="1"/>
</dbReference>
<dbReference type="SUPFAM" id="SSF48452">
    <property type="entry name" value="TPR-like"/>
    <property type="match status" value="1"/>
</dbReference>